<dbReference type="RefSeq" id="WP_214432740.1">
    <property type="nucleotide sequence ID" value="NZ_CAWPUQ010000283.1"/>
</dbReference>
<dbReference type="InterPro" id="IPR012349">
    <property type="entry name" value="Split_barrel_FMN-bd"/>
</dbReference>
<dbReference type="SUPFAM" id="SSF50475">
    <property type="entry name" value="FMN-binding split barrel"/>
    <property type="match status" value="1"/>
</dbReference>
<evidence type="ECO:0000313" key="2">
    <source>
        <dbReference type="EMBL" id="MBH8573921.1"/>
    </source>
</evidence>
<dbReference type="InterPro" id="IPR011576">
    <property type="entry name" value="Pyridox_Oxase_N"/>
</dbReference>
<comment type="caution">
    <text evidence="2">The sequence shown here is derived from an EMBL/GenBank/DDBJ whole genome shotgun (WGS) entry which is preliminary data.</text>
</comment>
<dbReference type="PANTHER" id="PTHR39336:SF1">
    <property type="entry name" value="PYRIDOXAMINE PHOSPHATE OXIDASE FAMILY PROTEIN (AFU_ORTHOLOGUE AFUA_6G11440)"/>
    <property type="match status" value="1"/>
</dbReference>
<organism evidence="2 3">
    <name type="scientific">Dendronalium phyllosphericum CENA369</name>
    <dbReference type="NCBI Taxonomy" id="1725256"/>
    <lineage>
        <taxon>Bacteria</taxon>
        <taxon>Bacillati</taxon>
        <taxon>Cyanobacteriota</taxon>
        <taxon>Cyanophyceae</taxon>
        <taxon>Nostocales</taxon>
        <taxon>Nostocaceae</taxon>
        <taxon>Dendronalium</taxon>
        <taxon>Dendronalium phyllosphericum</taxon>
    </lineage>
</organism>
<dbReference type="AlphaFoldDB" id="A0A8J7I6B6"/>
<evidence type="ECO:0000313" key="3">
    <source>
        <dbReference type="Proteomes" id="UP000662314"/>
    </source>
</evidence>
<accession>A0A8J7I6B6</accession>
<protein>
    <submittedName>
        <fullName evidence="2">Pyridoxamine 5'-phosphate oxidase family protein</fullName>
    </submittedName>
</protein>
<keyword evidence="3" id="KW-1185">Reference proteome</keyword>
<gene>
    <name evidence="2" type="ORF">I8752_13000</name>
</gene>
<feature type="domain" description="Pyridoxamine 5'-phosphate oxidase N-terminal" evidence="1">
    <location>
        <begin position="8"/>
        <end position="133"/>
    </location>
</feature>
<dbReference type="PANTHER" id="PTHR39336">
    <property type="entry name" value="PYRIDOXAMINE PHOSPHATE OXIDASE FAMILY PROTEIN (AFU_ORTHOLOGUE AFUA_6G11440)"/>
    <property type="match status" value="1"/>
</dbReference>
<name>A0A8J7I6B6_9NOST</name>
<dbReference type="Gene3D" id="2.30.110.10">
    <property type="entry name" value="Electron Transport, Fmn-binding Protein, Chain A"/>
    <property type="match status" value="1"/>
</dbReference>
<reference evidence="2 3" key="1">
    <citation type="journal article" date="2021" name="Int. J. Syst. Evol. Microbiol.">
        <title>Amazonocrinis nigriterrae gen. nov., sp. nov., Atlanticothrix silvestris gen. nov., sp. nov. and Dendronalium phyllosphericum gen. nov., sp. nov., nostocacean cyanobacteria from Brazilian environments.</title>
        <authorList>
            <person name="Alvarenga D.O."/>
            <person name="Andreote A.P.D."/>
            <person name="Branco L.H.Z."/>
            <person name="Delbaje E."/>
            <person name="Cruz R.B."/>
            <person name="Varani A.M."/>
            <person name="Fiore M.F."/>
        </authorList>
    </citation>
    <scope>NUCLEOTIDE SEQUENCE [LARGE SCALE GENOMIC DNA]</scope>
    <source>
        <strain evidence="2 3">CENA369</strain>
    </source>
</reference>
<sequence length="194" mass="21624">MAKFFDCITDELQKFIATQHLFFVGSAPLSPTGHVNLSPKGLDCFRILCANRVAYLDLTGSGNETSAHLQENGRITFMFCAFEEPPCILRLYGKGHTILPSCPEWNFLYPLFPEIPGTRQIIVADIEKVQTSCGYGVPLYEYQGQRQTIVNWAKNKGEQGVRDYQQQKNLVSLDGLPTSLNTVNSSVEGLLNNS</sequence>
<dbReference type="Pfam" id="PF01243">
    <property type="entry name" value="PNPOx_N"/>
    <property type="match status" value="1"/>
</dbReference>
<dbReference type="Proteomes" id="UP000662314">
    <property type="component" value="Unassembled WGS sequence"/>
</dbReference>
<proteinExistence type="predicted"/>
<evidence type="ECO:0000259" key="1">
    <source>
        <dbReference type="Pfam" id="PF01243"/>
    </source>
</evidence>
<dbReference type="EMBL" id="JAECZA010000049">
    <property type="protein sequence ID" value="MBH8573921.1"/>
    <property type="molecule type" value="Genomic_DNA"/>
</dbReference>